<keyword evidence="1" id="KW-0378">Hydrolase</keyword>
<sequence length="148" mass="16637">MAGKGFVGLSLDKDQGKEIQKIFKLAGIDCLTPSKFHVTVMYDESEPEIELLSNDKTYKAKITGVERLGKPGGEWEAIALLLDSPEIEKRHKELQNAGFKHKHPSFKCHMSIVYKPKDTDEDLINLIYNLGVLPEELIFGDEHLGKTV</sequence>
<dbReference type="Pfam" id="PF23474">
    <property type="entry name" value="Acb1"/>
    <property type="match status" value="1"/>
</dbReference>
<comment type="catalytic activity">
    <reaction evidence="2">
        <text>3',3',3'-cAAG + H2O = G[3'-5']pA[3'-5']pAp[3'] + H(+)</text>
        <dbReference type="Rhea" id="RHEA:72863"/>
        <dbReference type="ChEBI" id="CHEBI:15377"/>
        <dbReference type="ChEBI" id="CHEBI:15378"/>
        <dbReference type="ChEBI" id="CHEBI:143810"/>
        <dbReference type="ChEBI" id="CHEBI:192532"/>
    </reaction>
    <physiologicalReaction direction="left-to-right" evidence="2">
        <dbReference type="Rhea" id="RHEA:72864"/>
    </physiologicalReaction>
</comment>
<evidence type="ECO:0000313" key="11">
    <source>
        <dbReference type="Proteomes" id="UP000223891"/>
    </source>
</evidence>
<comment type="similarity">
    <text evidence="6">Belongs to the anti-CBASS protein Acb1 family.</text>
</comment>
<dbReference type="GO" id="GO:0016787">
    <property type="term" value="F:hydrolase activity"/>
    <property type="evidence" value="ECO:0007669"/>
    <property type="project" value="UniProtKB-KW"/>
</dbReference>
<dbReference type="Proteomes" id="UP000223891">
    <property type="component" value="Segment"/>
</dbReference>
<gene>
    <name evidence="10" type="ORF">CBB_118</name>
</gene>
<comment type="catalytic activity">
    <reaction evidence="5">
        <text>3',3'-cGAMP + H2O = G[3'-5']pAp[3'] + H(+)</text>
        <dbReference type="Rhea" id="RHEA:72831"/>
        <dbReference type="ChEBI" id="CHEBI:15377"/>
        <dbReference type="ChEBI" id="CHEBI:15378"/>
        <dbReference type="ChEBI" id="CHEBI:71501"/>
        <dbReference type="ChEBI" id="CHEBI:192497"/>
    </reaction>
    <physiologicalReaction direction="left-to-right" evidence="5">
        <dbReference type="Rhea" id="RHEA:72832"/>
    </physiologicalReaction>
</comment>
<comment type="catalytic activity">
    <reaction evidence="8">
        <text>3',3'-cUAMP + H2O = U[3'-5']pAp[3'] + H(+)</text>
        <dbReference type="Rhea" id="RHEA:72835"/>
        <dbReference type="ChEBI" id="CHEBI:15377"/>
        <dbReference type="ChEBI" id="CHEBI:15378"/>
        <dbReference type="ChEBI" id="CHEBI:143809"/>
        <dbReference type="ChEBI" id="CHEBI:192498"/>
    </reaction>
    <physiologicalReaction direction="left-to-right" evidence="8">
        <dbReference type="Rhea" id="RHEA:72836"/>
    </physiologicalReaction>
</comment>
<name>A0A1L2CUH3_9CAUD</name>
<dbReference type="EMBL" id="KU574722">
    <property type="protein sequence ID" value="AMM43683.1"/>
    <property type="molecule type" value="Genomic_DNA"/>
</dbReference>
<keyword evidence="11" id="KW-1185">Reference proteome</keyword>
<evidence type="ECO:0000256" key="2">
    <source>
        <dbReference type="ARBA" id="ARBA00034233"/>
    </source>
</evidence>
<accession>A0A1L2CUH3</accession>
<protein>
    <recommendedName>
        <fullName evidence="7">Anti-CBASS protein Acb1</fullName>
    </recommendedName>
</protein>
<feature type="domain" description="Anti-CBASS protein Acb1-like C-terminal" evidence="9">
    <location>
        <begin position="9"/>
        <end position="124"/>
    </location>
</feature>
<evidence type="ECO:0000256" key="3">
    <source>
        <dbReference type="ARBA" id="ARBA00034240"/>
    </source>
</evidence>
<evidence type="ECO:0000313" key="10">
    <source>
        <dbReference type="EMBL" id="AMM43683.1"/>
    </source>
</evidence>
<proteinExistence type="inferred from homology"/>
<evidence type="ECO:0000256" key="8">
    <source>
        <dbReference type="ARBA" id="ARBA00048123"/>
    </source>
</evidence>
<comment type="catalytic activity">
    <reaction evidence="3">
        <text>3',3',3'-c-tri-AMP + H2O = A[3'-5']pA[3'-5']pAp[3'] + H(+)</text>
        <dbReference type="Rhea" id="RHEA:72859"/>
        <dbReference type="ChEBI" id="CHEBI:15377"/>
        <dbReference type="ChEBI" id="CHEBI:15378"/>
        <dbReference type="ChEBI" id="CHEBI:192523"/>
        <dbReference type="ChEBI" id="CHEBI:192530"/>
    </reaction>
    <physiologicalReaction direction="left-to-right" evidence="3">
        <dbReference type="Rhea" id="RHEA:72860"/>
    </physiologicalReaction>
</comment>
<evidence type="ECO:0000256" key="4">
    <source>
        <dbReference type="ARBA" id="ARBA00034244"/>
    </source>
</evidence>
<dbReference type="InterPro" id="IPR056175">
    <property type="entry name" value="Acb1-like_C"/>
</dbReference>
<comment type="catalytic activity">
    <reaction evidence="4">
        <text>3',3',3'-cAAG + H2O = A[3'-5']pG[3'-5']pAp[3'] + H(+)</text>
        <dbReference type="Rhea" id="RHEA:72867"/>
        <dbReference type="ChEBI" id="CHEBI:15377"/>
        <dbReference type="ChEBI" id="CHEBI:15378"/>
        <dbReference type="ChEBI" id="CHEBI:143810"/>
        <dbReference type="ChEBI" id="CHEBI:192533"/>
    </reaction>
    <physiologicalReaction direction="left-to-right" evidence="4">
        <dbReference type="Rhea" id="RHEA:72868"/>
    </physiologicalReaction>
</comment>
<evidence type="ECO:0000256" key="6">
    <source>
        <dbReference type="ARBA" id="ARBA00034316"/>
    </source>
</evidence>
<reference evidence="11" key="1">
    <citation type="submission" date="2016-01" db="EMBL/GenBank/DDBJ databases">
        <title>Isolation and Characterization of Enterobacteria phage CBB.</title>
        <authorList>
            <person name="Buttimer C.T.H."/>
            <person name="Hendrix H."/>
            <person name="Alexandre H."/>
            <person name="O'Mahony J."/>
            <person name="Lavigne R."/>
            <person name="Coffey A."/>
        </authorList>
    </citation>
    <scope>NUCLEOTIDE SEQUENCE [LARGE SCALE GENOMIC DNA]</scope>
</reference>
<evidence type="ECO:0000256" key="5">
    <source>
        <dbReference type="ARBA" id="ARBA00034283"/>
    </source>
</evidence>
<evidence type="ECO:0000256" key="1">
    <source>
        <dbReference type="ARBA" id="ARBA00022801"/>
    </source>
</evidence>
<evidence type="ECO:0000259" key="9">
    <source>
        <dbReference type="Pfam" id="PF23474"/>
    </source>
</evidence>
<evidence type="ECO:0000256" key="7">
    <source>
        <dbReference type="ARBA" id="ARBA00034343"/>
    </source>
</evidence>
<organism evidence="10 11">
    <name type="scientific">Pectobacterium phage vB_PcaM_CBB</name>
    <dbReference type="NCBI Taxonomy" id="2772511"/>
    <lineage>
        <taxon>Viruses</taxon>
        <taxon>Duplodnaviria</taxon>
        <taxon>Heunggongvirae</taxon>
        <taxon>Uroviricota</taxon>
        <taxon>Caudoviricetes</taxon>
        <taxon>Mimasvirus</taxon>
        <taxon>Mimasvirus CBB</taxon>
    </lineage>
</organism>